<dbReference type="VEuPathDB" id="TrichDB:TVAG_497070"/>
<dbReference type="EMBL" id="DS113385">
    <property type="protein sequence ID" value="EAY08084.1"/>
    <property type="molecule type" value="Genomic_DNA"/>
</dbReference>
<comment type="subcellular location">
    <subcellularLocation>
        <location evidence="1">Endomembrane system</location>
        <topology evidence="1">Multi-pass membrane protein</topology>
    </subcellularLocation>
</comment>
<evidence type="ECO:0000256" key="4">
    <source>
        <dbReference type="ARBA" id="ARBA00022676"/>
    </source>
</evidence>
<feature type="transmembrane region" description="Helical" evidence="9">
    <location>
        <begin position="535"/>
        <end position="554"/>
    </location>
</feature>
<keyword evidence="5" id="KW-0808">Transferase</keyword>
<evidence type="ECO:0000259" key="11">
    <source>
        <dbReference type="Pfam" id="PF16192"/>
    </source>
</evidence>
<feature type="domain" description="ArnT-like N-terminal" evidence="10">
    <location>
        <begin position="104"/>
        <end position="289"/>
    </location>
</feature>
<dbReference type="UniPathway" id="UPA00378"/>
<dbReference type="GO" id="GO:0004169">
    <property type="term" value="F:dolichyl-phosphate-mannose-protein mannosyltransferase activity"/>
    <property type="evidence" value="ECO:0000318"/>
    <property type="project" value="GO_Central"/>
</dbReference>
<evidence type="ECO:0000256" key="6">
    <source>
        <dbReference type="ARBA" id="ARBA00022692"/>
    </source>
</evidence>
<evidence type="ECO:0000313" key="12">
    <source>
        <dbReference type="EMBL" id="EAY08084.1"/>
    </source>
</evidence>
<organism evidence="12 13">
    <name type="scientific">Trichomonas vaginalis (strain ATCC PRA-98 / G3)</name>
    <dbReference type="NCBI Taxonomy" id="412133"/>
    <lineage>
        <taxon>Eukaryota</taxon>
        <taxon>Metamonada</taxon>
        <taxon>Parabasalia</taxon>
        <taxon>Trichomonadida</taxon>
        <taxon>Trichomonadidae</taxon>
        <taxon>Trichomonas</taxon>
    </lineage>
</organism>
<dbReference type="STRING" id="5722.A2EGV0"/>
<dbReference type="SMR" id="A2EGV0"/>
<evidence type="ECO:0000256" key="8">
    <source>
        <dbReference type="ARBA" id="ARBA00023136"/>
    </source>
</evidence>
<keyword evidence="8 9" id="KW-0472">Membrane</keyword>
<dbReference type="InParanoid" id="A2EGV0"/>
<dbReference type="OrthoDB" id="10260377at2759"/>
<evidence type="ECO:0000313" key="13">
    <source>
        <dbReference type="Proteomes" id="UP000001542"/>
    </source>
</evidence>
<evidence type="ECO:0000256" key="5">
    <source>
        <dbReference type="ARBA" id="ARBA00022679"/>
    </source>
</evidence>
<dbReference type="InterPro" id="IPR027005">
    <property type="entry name" value="PMT-like"/>
</dbReference>
<gene>
    <name evidence="12" type="ORF">TVAG_497070</name>
</gene>
<keyword evidence="6 9" id="KW-0812">Transmembrane</keyword>
<sequence>MNDTNSISPRDIKHPITTTKKKKIKHQRSIFQSISSKYDSIFKSFLSKISFSDNFHNKLHILELYTDTDNITDNTEPSDSKTESKLEVPHFFTEIDAMFIFICLFLGILSRTFVADNPNNCTFDETHFGNFTNSYIRQEYFVDIHPPLAKLWISGFSKLQNYTGHTVYNSSTYTDTDYVELRFCVTSFSSLVPCLSYLSLRILGVSPSNSILSSVLLLCDNSLAAEGKLILTDGILHSVSLISVCCSCYLFVDDSIIHLIICGLSLGCACSIKYTAGGLISLPAFFLFFKICSGNLYELFILPPFQSHSKERNNIYSSEENESSNDNLIIRIFHTKFIILIMEDIIIVTFAISVLITTFFVHIIVLKYKSYLENGFDSSYENSLLWRWESQDQSRFVSTGLFKRSWISFVSMHTINNGCKVQGGFESKWYQWPLVRINSLIWFQTSNKAVWPLPNPFTYYFCVYGIILCFILPIFKIETISLISWTITYSSSLFPFILVPRTTYQYHYSIPLIIGVLGFCHSFSFLPMNQSLRASICYTICIITLVFGIYYFPILHSFPDVPLHFRAWKPILKKIYNQKFTMLSDLTINILQGPKA</sequence>
<feature type="domain" description="Protein O-mannosyl-transferase C-terminal four TM" evidence="11">
    <location>
        <begin position="408"/>
        <end position="553"/>
    </location>
</feature>
<proteinExistence type="inferred from homology"/>
<dbReference type="InterPro" id="IPR003342">
    <property type="entry name" value="ArnT-like_N"/>
</dbReference>
<dbReference type="GO" id="GO:0035269">
    <property type="term" value="P:protein O-linked glycosylation via mannose"/>
    <property type="evidence" value="ECO:0000318"/>
    <property type="project" value="GO_Central"/>
</dbReference>
<dbReference type="GO" id="GO:0016020">
    <property type="term" value="C:membrane"/>
    <property type="evidence" value="ECO:0007669"/>
    <property type="project" value="InterPro"/>
</dbReference>
<evidence type="ECO:0000259" key="10">
    <source>
        <dbReference type="Pfam" id="PF02366"/>
    </source>
</evidence>
<accession>A2EGV0</accession>
<dbReference type="Pfam" id="PF16192">
    <property type="entry name" value="PMT_4TMC"/>
    <property type="match status" value="1"/>
</dbReference>
<evidence type="ECO:0000256" key="3">
    <source>
        <dbReference type="ARBA" id="ARBA00007222"/>
    </source>
</evidence>
<feature type="transmembrane region" description="Helical" evidence="9">
    <location>
        <begin position="337"/>
        <end position="365"/>
    </location>
</feature>
<dbReference type="KEGG" id="tva:4765976"/>
<dbReference type="PANTHER" id="PTHR10050">
    <property type="entry name" value="DOLICHYL-PHOSPHATE-MANNOSE--PROTEIN MANNOSYLTRANSFERASE"/>
    <property type="match status" value="1"/>
</dbReference>
<dbReference type="PANTHER" id="PTHR10050:SF46">
    <property type="entry name" value="PROTEIN O-MANNOSYL-TRANSFERASE 2"/>
    <property type="match status" value="1"/>
</dbReference>
<keyword evidence="13" id="KW-1185">Reference proteome</keyword>
<evidence type="ECO:0000256" key="1">
    <source>
        <dbReference type="ARBA" id="ARBA00004127"/>
    </source>
</evidence>
<keyword evidence="4 12" id="KW-0328">Glycosyltransferase</keyword>
<reference evidence="12" key="1">
    <citation type="submission" date="2006-10" db="EMBL/GenBank/DDBJ databases">
        <authorList>
            <person name="Amadeo P."/>
            <person name="Zhao Q."/>
            <person name="Wortman J."/>
            <person name="Fraser-Liggett C."/>
            <person name="Carlton J."/>
        </authorList>
    </citation>
    <scope>NUCLEOTIDE SEQUENCE</scope>
    <source>
        <strain evidence="12">G3</strain>
    </source>
</reference>
<evidence type="ECO:0000256" key="7">
    <source>
        <dbReference type="ARBA" id="ARBA00022989"/>
    </source>
</evidence>
<evidence type="ECO:0000256" key="9">
    <source>
        <dbReference type="SAM" id="Phobius"/>
    </source>
</evidence>
<evidence type="ECO:0000256" key="2">
    <source>
        <dbReference type="ARBA" id="ARBA00004922"/>
    </source>
</evidence>
<keyword evidence="7 9" id="KW-1133">Transmembrane helix</keyword>
<dbReference type="AlphaFoldDB" id="A2EGV0"/>
<dbReference type="eggNOG" id="KOG3359">
    <property type="taxonomic scope" value="Eukaryota"/>
</dbReference>
<dbReference type="RefSeq" id="XP_001320307.1">
    <property type="nucleotide sequence ID" value="XM_001320272.1"/>
</dbReference>
<dbReference type="Pfam" id="PF02366">
    <property type="entry name" value="PMT"/>
    <property type="match status" value="1"/>
</dbReference>
<reference evidence="12" key="2">
    <citation type="journal article" date="2007" name="Science">
        <title>Draft genome sequence of the sexually transmitted pathogen Trichomonas vaginalis.</title>
        <authorList>
            <person name="Carlton J.M."/>
            <person name="Hirt R.P."/>
            <person name="Silva J.C."/>
            <person name="Delcher A.L."/>
            <person name="Schatz M."/>
            <person name="Zhao Q."/>
            <person name="Wortman J.R."/>
            <person name="Bidwell S.L."/>
            <person name="Alsmark U.C.M."/>
            <person name="Besteiro S."/>
            <person name="Sicheritz-Ponten T."/>
            <person name="Noel C.J."/>
            <person name="Dacks J.B."/>
            <person name="Foster P.G."/>
            <person name="Simillion C."/>
            <person name="Van de Peer Y."/>
            <person name="Miranda-Saavedra D."/>
            <person name="Barton G.J."/>
            <person name="Westrop G.D."/>
            <person name="Mueller S."/>
            <person name="Dessi D."/>
            <person name="Fiori P.L."/>
            <person name="Ren Q."/>
            <person name="Paulsen I."/>
            <person name="Zhang H."/>
            <person name="Bastida-Corcuera F.D."/>
            <person name="Simoes-Barbosa A."/>
            <person name="Brown M.T."/>
            <person name="Hayes R.D."/>
            <person name="Mukherjee M."/>
            <person name="Okumura C.Y."/>
            <person name="Schneider R."/>
            <person name="Smith A.J."/>
            <person name="Vanacova S."/>
            <person name="Villalvazo M."/>
            <person name="Haas B.J."/>
            <person name="Pertea M."/>
            <person name="Feldblyum T.V."/>
            <person name="Utterback T.R."/>
            <person name="Shu C.L."/>
            <person name="Osoegawa K."/>
            <person name="de Jong P.J."/>
            <person name="Hrdy I."/>
            <person name="Horvathova L."/>
            <person name="Zubacova Z."/>
            <person name="Dolezal P."/>
            <person name="Malik S.B."/>
            <person name="Logsdon J.M. Jr."/>
            <person name="Henze K."/>
            <person name="Gupta A."/>
            <person name="Wang C.C."/>
            <person name="Dunne R.L."/>
            <person name="Upcroft J.A."/>
            <person name="Upcroft P."/>
            <person name="White O."/>
            <person name="Salzberg S.L."/>
            <person name="Tang P."/>
            <person name="Chiu C.-H."/>
            <person name="Lee Y.-S."/>
            <person name="Embley T.M."/>
            <person name="Coombs G.H."/>
            <person name="Mottram J.C."/>
            <person name="Tachezy J."/>
            <person name="Fraser-Liggett C.M."/>
            <person name="Johnson P.J."/>
        </authorList>
    </citation>
    <scope>NUCLEOTIDE SEQUENCE [LARGE SCALE GENOMIC DNA]</scope>
    <source>
        <strain evidence="12">G3</strain>
    </source>
</reference>
<comment type="similarity">
    <text evidence="3">Belongs to the glycosyltransferase 39 family.</text>
</comment>
<dbReference type="VEuPathDB" id="TrichDB:TVAGG3_0803790"/>
<dbReference type="GO" id="GO:0012505">
    <property type="term" value="C:endomembrane system"/>
    <property type="evidence" value="ECO:0007669"/>
    <property type="project" value="UniProtKB-SubCell"/>
</dbReference>
<dbReference type="Proteomes" id="UP000001542">
    <property type="component" value="Unassembled WGS sequence"/>
</dbReference>
<dbReference type="InterPro" id="IPR032421">
    <property type="entry name" value="PMT_4TMC"/>
</dbReference>
<comment type="pathway">
    <text evidence="2">Protein modification; protein glycosylation.</text>
</comment>
<feature type="transmembrane region" description="Helical" evidence="9">
    <location>
        <begin position="506"/>
        <end position="528"/>
    </location>
</feature>
<protein>
    <submittedName>
        <fullName evidence="12">Dolichyl-phosphate-mannose-protein mannosyltransferase, putative</fullName>
    </submittedName>
</protein>
<name>A2EGV0_TRIV3</name>